<gene>
    <name evidence="1" type="ORF">OnM2_051060</name>
</gene>
<dbReference type="AlphaFoldDB" id="A0A420HSF9"/>
<keyword evidence="2" id="KW-1185">Reference proteome</keyword>
<evidence type="ECO:0000313" key="2">
    <source>
        <dbReference type="Proteomes" id="UP000286134"/>
    </source>
</evidence>
<organism evidence="1 2">
    <name type="scientific">Erysiphe neolycopersici</name>
    <dbReference type="NCBI Taxonomy" id="212602"/>
    <lineage>
        <taxon>Eukaryota</taxon>
        <taxon>Fungi</taxon>
        <taxon>Dikarya</taxon>
        <taxon>Ascomycota</taxon>
        <taxon>Pezizomycotina</taxon>
        <taxon>Leotiomycetes</taxon>
        <taxon>Erysiphales</taxon>
        <taxon>Erysiphaceae</taxon>
        <taxon>Erysiphe</taxon>
    </lineage>
</organism>
<reference evidence="1 2" key="1">
    <citation type="journal article" date="2018" name="BMC Genomics">
        <title>Comparative genome analyses reveal sequence features reflecting distinct modes of host-adaptation between dicot and monocot powdery mildew.</title>
        <authorList>
            <person name="Wu Y."/>
            <person name="Ma X."/>
            <person name="Pan Z."/>
            <person name="Kale S.D."/>
            <person name="Song Y."/>
            <person name="King H."/>
            <person name="Zhang Q."/>
            <person name="Presley C."/>
            <person name="Deng X."/>
            <person name="Wei C.I."/>
            <person name="Xiao S."/>
        </authorList>
    </citation>
    <scope>NUCLEOTIDE SEQUENCE [LARGE SCALE GENOMIC DNA]</scope>
    <source>
        <strain evidence="1">UMSG2</strain>
    </source>
</reference>
<protein>
    <recommendedName>
        <fullName evidence="3">MULE transposase domain-containing protein</fullName>
    </recommendedName>
</protein>
<evidence type="ECO:0000313" key="1">
    <source>
        <dbReference type="EMBL" id="RKF60368.1"/>
    </source>
</evidence>
<dbReference type="EMBL" id="MCFK01005170">
    <property type="protein sequence ID" value="RKF60368.1"/>
    <property type="molecule type" value="Genomic_DNA"/>
</dbReference>
<dbReference type="OrthoDB" id="4364923at2759"/>
<dbReference type="Proteomes" id="UP000286134">
    <property type="component" value="Unassembled WGS sequence"/>
</dbReference>
<sequence length="114" mass="12651">MKGLVEFAVDSAFETNSPGAELFGVLAELDNAGISFGYIFFFEVDSHPNNASLTSDSINKNLLHQFLGVFDASDFQPWFCGFGTVKNFAEINAVTEVWPGVKQQLCWWHVKIAL</sequence>
<dbReference type="STRING" id="212602.A0A420HSF9"/>
<name>A0A420HSF9_9PEZI</name>
<proteinExistence type="predicted"/>
<accession>A0A420HSF9</accession>
<evidence type="ECO:0008006" key="3">
    <source>
        <dbReference type="Google" id="ProtNLM"/>
    </source>
</evidence>
<comment type="caution">
    <text evidence="1">The sequence shown here is derived from an EMBL/GenBank/DDBJ whole genome shotgun (WGS) entry which is preliminary data.</text>
</comment>